<dbReference type="AlphaFoldDB" id="H8GKR1"/>
<dbReference type="EMBL" id="CM001475">
    <property type="protein sequence ID" value="EIC29233.1"/>
    <property type="molecule type" value="Genomic_DNA"/>
</dbReference>
<dbReference type="Gene3D" id="3.30.530.20">
    <property type="match status" value="1"/>
</dbReference>
<feature type="domain" description="Coenzyme Q-binding protein COQ10 START" evidence="3">
    <location>
        <begin position="53"/>
        <end position="174"/>
    </location>
</feature>
<dbReference type="SUPFAM" id="SSF55961">
    <property type="entry name" value="Bet v1-like"/>
    <property type="match status" value="1"/>
</dbReference>
<dbReference type="Pfam" id="PF03364">
    <property type="entry name" value="Polyketide_cyc"/>
    <property type="match status" value="1"/>
</dbReference>
<organism evidence="4 5">
    <name type="scientific">Methylomicrobium album BG8</name>
    <dbReference type="NCBI Taxonomy" id="686340"/>
    <lineage>
        <taxon>Bacteria</taxon>
        <taxon>Pseudomonadati</taxon>
        <taxon>Pseudomonadota</taxon>
        <taxon>Gammaproteobacteria</taxon>
        <taxon>Methylococcales</taxon>
        <taxon>Methylococcaceae</taxon>
        <taxon>Methylomicrobium</taxon>
    </lineage>
</organism>
<comment type="similarity">
    <text evidence="1">Belongs to the ribosome association toxin RatA family.</text>
</comment>
<evidence type="ECO:0000256" key="1">
    <source>
        <dbReference type="ARBA" id="ARBA00008918"/>
    </source>
</evidence>
<dbReference type="InterPro" id="IPR023393">
    <property type="entry name" value="START-like_dom_sf"/>
</dbReference>
<dbReference type="InterPro" id="IPR005031">
    <property type="entry name" value="COQ10_START"/>
</dbReference>
<dbReference type="HOGENOM" id="CLU_096459_1_0_6"/>
<dbReference type="Proteomes" id="UP000005090">
    <property type="component" value="Chromosome"/>
</dbReference>
<protein>
    <submittedName>
        <fullName evidence="4">Polyketide cyclase / dehydrase family protein</fullName>
    </submittedName>
</protein>
<dbReference type="RefSeq" id="WP_005370943.1">
    <property type="nucleotide sequence ID" value="NZ_CM001475.1"/>
</dbReference>
<evidence type="ECO:0000256" key="2">
    <source>
        <dbReference type="ARBA" id="ARBA00022649"/>
    </source>
</evidence>
<accession>H8GKR1</accession>
<proteinExistence type="inferred from homology"/>
<evidence type="ECO:0000259" key="3">
    <source>
        <dbReference type="Pfam" id="PF03364"/>
    </source>
</evidence>
<dbReference type="eggNOG" id="ENOG5033473">
    <property type="taxonomic scope" value="Bacteria"/>
</dbReference>
<gene>
    <name evidence="4" type="ORF">Metal_1448</name>
</gene>
<evidence type="ECO:0000313" key="5">
    <source>
        <dbReference type="Proteomes" id="UP000005090"/>
    </source>
</evidence>
<sequence>MYKIATIPRKIAIVCVAIAGLLFFPLAAQSANVLRSSVTRQGGQYLIHMETVVQAPISKVHSLLKDYKNFTRFNSIFKQVKFVKDLDDGGIRMGVESEFCILGICQHFDWLQDVQFLPDGDISITIVPNQGDFRQGNGRWSLSSVDGGTRLLFNLDLTPKHWVPPVLTTLLMQQKISDDAFKFAQELEKMAISKGC</sequence>
<keyword evidence="2" id="KW-1277">Toxin-antitoxin system</keyword>
<evidence type="ECO:0000313" key="4">
    <source>
        <dbReference type="EMBL" id="EIC29233.1"/>
    </source>
</evidence>
<reference evidence="4 5" key="1">
    <citation type="journal article" date="2013" name="Genome Announc.">
        <title>Genome Sequence of the Obligate Gammaproteobacterial Methanotroph Methylomicrobium album Strain BG8.</title>
        <authorList>
            <person name="Kits K.D."/>
            <person name="Kalyuzhnaya M.G."/>
            <person name="Klotz M.G."/>
            <person name="Jetten M.S."/>
            <person name="Op den Camp H.J."/>
            <person name="Vuilleumier S."/>
            <person name="Bringel F."/>
            <person name="Dispirito A.A."/>
            <person name="Murrell J.C."/>
            <person name="Bruce D."/>
            <person name="Cheng J.F."/>
            <person name="Copeland A."/>
            <person name="Goodwin L."/>
            <person name="Hauser L."/>
            <person name="Lajus A."/>
            <person name="Land M.L."/>
            <person name="Lapidus A."/>
            <person name="Lucas S."/>
            <person name="Medigue C."/>
            <person name="Pitluck S."/>
            <person name="Woyke T."/>
            <person name="Zeytun A."/>
            <person name="Stein L.Y."/>
        </authorList>
    </citation>
    <scope>NUCLEOTIDE SEQUENCE [LARGE SCALE GENOMIC DNA]</scope>
    <source>
        <strain evidence="4 5">BG8</strain>
    </source>
</reference>
<keyword evidence="5" id="KW-1185">Reference proteome</keyword>
<name>H8GKR1_METAL</name>